<feature type="compositionally biased region" description="Basic and acidic residues" evidence="1">
    <location>
        <begin position="124"/>
        <end position="134"/>
    </location>
</feature>
<sequence length="316" mass="35321">MKLHKAYKLYQERGEDTFWASRTLKAADHMLLITSATIAKKAGCMVQEAGLKEARAGLERYPTNMPNMEPLEVVDVSEEKGEDEEEVVGLLVKGMAGSSATIKSVSTLSPFNVINAAGRKRLRDPYDEDYRNPLDDTPPTGKSPSETWIQERPAFTFRLPLRNDWGPKVTELYDAARAKKSFTHKNLDEISLLTGVLHINKTHIGLNADDIAAKWNSMKLRHELGKASGAPGLADLSMQPVLDMIMEAYNTCKDQQILPLHTIAQYVFRHLDDWGTLESESDAMASVITPILQEFMTVPGHIKFKWTPPKNIIQGC</sequence>
<keyword evidence="3" id="KW-1185">Reference proteome</keyword>
<feature type="region of interest" description="Disordered" evidence="1">
    <location>
        <begin position="124"/>
        <end position="146"/>
    </location>
</feature>
<dbReference type="OrthoDB" id="2448606at2759"/>
<evidence type="ECO:0000313" key="2">
    <source>
        <dbReference type="EMBL" id="KAG9064830.1"/>
    </source>
</evidence>
<accession>A0A9P7XP20</accession>
<protein>
    <submittedName>
        <fullName evidence="2">Uncharacterized protein</fullName>
    </submittedName>
</protein>
<evidence type="ECO:0000313" key="3">
    <source>
        <dbReference type="Proteomes" id="UP000707451"/>
    </source>
</evidence>
<reference evidence="2" key="1">
    <citation type="submission" date="2021-06" db="EMBL/GenBank/DDBJ databases">
        <title>Genome Sequence of Mortierella hyaline Strain SCG-10, a Cold-Adapted, Nitrate-Reducing Fungus Isolated from Soil in Minnesota, USA.</title>
        <authorList>
            <person name="Aldossari N."/>
        </authorList>
    </citation>
    <scope>NUCLEOTIDE SEQUENCE</scope>
    <source>
        <strain evidence="2">SCG-10</strain>
    </source>
</reference>
<organism evidence="2 3">
    <name type="scientific">Linnemannia hyalina</name>
    <dbReference type="NCBI Taxonomy" id="64524"/>
    <lineage>
        <taxon>Eukaryota</taxon>
        <taxon>Fungi</taxon>
        <taxon>Fungi incertae sedis</taxon>
        <taxon>Mucoromycota</taxon>
        <taxon>Mortierellomycotina</taxon>
        <taxon>Mortierellomycetes</taxon>
        <taxon>Mortierellales</taxon>
        <taxon>Mortierellaceae</taxon>
        <taxon>Linnemannia</taxon>
    </lineage>
</organism>
<name>A0A9P7XP20_9FUNG</name>
<gene>
    <name evidence="2" type="ORF">KI688_003090</name>
</gene>
<dbReference type="EMBL" id="JAHRHY010000013">
    <property type="protein sequence ID" value="KAG9064830.1"/>
    <property type="molecule type" value="Genomic_DNA"/>
</dbReference>
<dbReference type="AlphaFoldDB" id="A0A9P7XP20"/>
<dbReference type="Proteomes" id="UP000707451">
    <property type="component" value="Unassembled WGS sequence"/>
</dbReference>
<evidence type="ECO:0000256" key="1">
    <source>
        <dbReference type="SAM" id="MobiDB-lite"/>
    </source>
</evidence>
<proteinExistence type="predicted"/>
<comment type="caution">
    <text evidence="2">The sequence shown here is derived from an EMBL/GenBank/DDBJ whole genome shotgun (WGS) entry which is preliminary data.</text>
</comment>